<evidence type="ECO:0000259" key="1">
    <source>
        <dbReference type="PROSITE" id="PS51192"/>
    </source>
</evidence>
<keyword evidence="3" id="KW-1185">Reference proteome</keyword>
<dbReference type="SMART" id="SM00491">
    <property type="entry name" value="HELICc2"/>
    <property type="match status" value="1"/>
</dbReference>
<sequence length="823" mass="90011">MDFEKLLSEKTTAAPIEPRELYSSLPDKAKGYGYLRDVQGQILTTWHERRHERDLVVKVNTGGGKTIDGLVILRSYLNEGRGPALYVAPDKYLALQVREEADRIGIATVDDPDNPRYLSGDAIAVINAYKLVNGRSVFSSKRPTRPPAPIGSVVIDDAHAALAITRQKLTIGLSRSHDAFDPLLRMFRGAIGEQAPNALLDLDDESPSALARVPFWAWRDQIDAVRAQLHRHRETEELFYVWPAIADVLHLCRAVFTANTLTITPFCPPIRHVTGFADAQHRVYLTATLADDSILVSDFGADPASVRAPISPLTAGDIGERMILAPQEINPGVVLQDARDGIAQLAHQHNVVVLVPSDRAATNWTGSAQRVVHADDMAQTVEDLRAGFVGLVVFVNKYDGIDLPDNACRVLVLDGLPEVATGDERLEAQLLRRAGTDDRQIQRIEQGIGRGVRSNEDHCVVFLLGSRLSQLVADPRSFARFGPATQAQLELSRTVAMDLEGESLDKIMAVANQALNRDPGWIKLAKLTLAAVPPQPGNVTDVAVAQRAAFEAATDGDYRAAAEQLEVAASTVADNREKGWLLEQRAAYLDQIDPVQSQHILVEARKSNPSILRPLSGVTYERLALSEGQGQRAADILASLYGTPAELRLGFRALTEDLVFDKERTDAHENALARLADHLGLTGQRPEQDLGEGPDVLWALGNLGFWVIEAKSGSRTQVIHKGDANQLAGSMNWFRERYDPTARATPVMVHKAHRLADDAAAAAGMKVLDEDGLNRLRTAVLAFATGLAADRWDRAATVDRHLAGHKLRAADLSSYLRDCRLAR</sequence>
<protein>
    <submittedName>
        <fullName evidence="2">Helicase C-terminal domain-containing protein</fullName>
    </submittedName>
</protein>
<dbReference type="PROSITE" id="PS51192">
    <property type="entry name" value="HELICASE_ATP_BIND_1"/>
    <property type="match status" value="1"/>
</dbReference>
<evidence type="ECO:0000313" key="3">
    <source>
        <dbReference type="Proteomes" id="UP001285521"/>
    </source>
</evidence>
<dbReference type="InterPro" id="IPR027417">
    <property type="entry name" value="P-loop_NTPase"/>
</dbReference>
<proteinExistence type="predicted"/>
<dbReference type="InterPro" id="IPR006555">
    <property type="entry name" value="ATP-dep_Helicase_C"/>
</dbReference>
<dbReference type="InterPro" id="IPR014001">
    <property type="entry name" value="Helicase_ATP-bd"/>
</dbReference>
<name>A0ABU4TD99_9PSEU</name>
<dbReference type="Gene3D" id="3.40.50.300">
    <property type="entry name" value="P-loop containing nucleotide triphosphate hydrolases"/>
    <property type="match status" value="2"/>
</dbReference>
<reference evidence="2 3" key="1">
    <citation type="submission" date="2023-11" db="EMBL/GenBank/DDBJ databases">
        <title>Lentzea sokolovensis, sp. nov., Lentzea kristufkii, sp. nov., and Lentzea miocenensis, sp. nov., rare actinobacteria from Sokolov Coal Basin, Miocene lacustrine sediment, Czech Republic.</title>
        <authorList>
            <person name="Lara A."/>
            <person name="Kotroba L."/>
            <person name="Nouioui I."/>
            <person name="Neumann-Schaal M."/>
            <person name="Mast Y."/>
            <person name="Chronakova A."/>
        </authorList>
    </citation>
    <scope>NUCLEOTIDE SEQUENCE [LARGE SCALE GENOMIC DNA]</scope>
    <source>
        <strain evidence="2 3">BCCO 10_0856</strain>
    </source>
</reference>
<dbReference type="Proteomes" id="UP001285521">
    <property type="component" value="Unassembled WGS sequence"/>
</dbReference>
<dbReference type="InterPro" id="IPR006935">
    <property type="entry name" value="Helicase/UvrB_N"/>
</dbReference>
<keyword evidence="2" id="KW-0347">Helicase</keyword>
<dbReference type="GO" id="GO:0004386">
    <property type="term" value="F:helicase activity"/>
    <property type="evidence" value="ECO:0007669"/>
    <property type="project" value="UniProtKB-KW"/>
</dbReference>
<accession>A0ABU4TD99</accession>
<keyword evidence="2" id="KW-0547">Nucleotide-binding</keyword>
<keyword evidence="2" id="KW-0378">Hydrolase</keyword>
<organism evidence="2 3">
    <name type="scientific">Lentzea miocenica</name>
    <dbReference type="NCBI Taxonomy" id="3095431"/>
    <lineage>
        <taxon>Bacteria</taxon>
        <taxon>Bacillati</taxon>
        <taxon>Actinomycetota</taxon>
        <taxon>Actinomycetes</taxon>
        <taxon>Pseudonocardiales</taxon>
        <taxon>Pseudonocardiaceae</taxon>
        <taxon>Lentzea</taxon>
    </lineage>
</organism>
<keyword evidence="2" id="KW-0067">ATP-binding</keyword>
<dbReference type="EMBL" id="JAXAVW010000039">
    <property type="protein sequence ID" value="MDX8035873.1"/>
    <property type="molecule type" value="Genomic_DNA"/>
</dbReference>
<evidence type="ECO:0000313" key="2">
    <source>
        <dbReference type="EMBL" id="MDX8035873.1"/>
    </source>
</evidence>
<dbReference type="Pfam" id="PF04851">
    <property type="entry name" value="ResIII"/>
    <property type="match status" value="1"/>
</dbReference>
<comment type="caution">
    <text evidence="2">The sequence shown here is derived from an EMBL/GenBank/DDBJ whole genome shotgun (WGS) entry which is preliminary data.</text>
</comment>
<gene>
    <name evidence="2" type="ORF">SK803_37225</name>
</gene>
<dbReference type="SUPFAM" id="SSF52540">
    <property type="entry name" value="P-loop containing nucleoside triphosphate hydrolases"/>
    <property type="match status" value="2"/>
</dbReference>
<feature type="domain" description="Helicase ATP-binding" evidence="1">
    <location>
        <begin position="46"/>
        <end position="174"/>
    </location>
</feature>
<dbReference type="RefSeq" id="WP_319970890.1">
    <property type="nucleotide sequence ID" value="NZ_JAXAVW010000039.1"/>
</dbReference>
<dbReference type="Pfam" id="PF13307">
    <property type="entry name" value="Helicase_C_2"/>
    <property type="match status" value="1"/>
</dbReference>